<protein>
    <submittedName>
        <fullName evidence="2">Uncharacterized protein</fullName>
    </submittedName>
</protein>
<name>A0A9D4Q0I3_RHISA</name>
<organism evidence="2 3">
    <name type="scientific">Rhipicephalus sanguineus</name>
    <name type="common">Brown dog tick</name>
    <name type="synonym">Ixodes sanguineus</name>
    <dbReference type="NCBI Taxonomy" id="34632"/>
    <lineage>
        <taxon>Eukaryota</taxon>
        <taxon>Metazoa</taxon>
        <taxon>Ecdysozoa</taxon>
        <taxon>Arthropoda</taxon>
        <taxon>Chelicerata</taxon>
        <taxon>Arachnida</taxon>
        <taxon>Acari</taxon>
        <taxon>Parasitiformes</taxon>
        <taxon>Ixodida</taxon>
        <taxon>Ixodoidea</taxon>
        <taxon>Ixodidae</taxon>
        <taxon>Rhipicephalinae</taxon>
        <taxon>Rhipicephalus</taxon>
        <taxon>Rhipicephalus</taxon>
    </lineage>
</organism>
<feature type="region of interest" description="Disordered" evidence="1">
    <location>
        <begin position="18"/>
        <end position="51"/>
    </location>
</feature>
<dbReference type="EMBL" id="JABSTV010001249">
    <property type="protein sequence ID" value="KAH7961702.1"/>
    <property type="molecule type" value="Genomic_DNA"/>
</dbReference>
<reference evidence="2" key="1">
    <citation type="journal article" date="2020" name="Cell">
        <title>Large-Scale Comparative Analyses of Tick Genomes Elucidate Their Genetic Diversity and Vector Capacities.</title>
        <authorList>
            <consortium name="Tick Genome and Microbiome Consortium (TIGMIC)"/>
            <person name="Jia N."/>
            <person name="Wang J."/>
            <person name="Shi W."/>
            <person name="Du L."/>
            <person name="Sun Y."/>
            <person name="Zhan W."/>
            <person name="Jiang J.F."/>
            <person name="Wang Q."/>
            <person name="Zhang B."/>
            <person name="Ji P."/>
            <person name="Bell-Sakyi L."/>
            <person name="Cui X.M."/>
            <person name="Yuan T.T."/>
            <person name="Jiang B.G."/>
            <person name="Yang W.F."/>
            <person name="Lam T.T."/>
            <person name="Chang Q.C."/>
            <person name="Ding S.J."/>
            <person name="Wang X.J."/>
            <person name="Zhu J.G."/>
            <person name="Ruan X.D."/>
            <person name="Zhao L."/>
            <person name="Wei J.T."/>
            <person name="Ye R.Z."/>
            <person name="Que T.C."/>
            <person name="Du C.H."/>
            <person name="Zhou Y.H."/>
            <person name="Cheng J.X."/>
            <person name="Dai P.F."/>
            <person name="Guo W.B."/>
            <person name="Han X.H."/>
            <person name="Huang E.J."/>
            <person name="Li L.F."/>
            <person name="Wei W."/>
            <person name="Gao Y.C."/>
            <person name="Liu J.Z."/>
            <person name="Shao H.Z."/>
            <person name="Wang X."/>
            <person name="Wang C.C."/>
            <person name="Yang T.C."/>
            <person name="Huo Q.B."/>
            <person name="Li W."/>
            <person name="Chen H.Y."/>
            <person name="Chen S.E."/>
            <person name="Zhou L.G."/>
            <person name="Ni X.B."/>
            <person name="Tian J.H."/>
            <person name="Sheng Y."/>
            <person name="Liu T."/>
            <person name="Pan Y.S."/>
            <person name="Xia L.Y."/>
            <person name="Li J."/>
            <person name="Zhao F."/>
            <person name="Cao W.C."/>
        </authorList>
    </citation>
    <scope>NUCLEOTIDE SEQUENCE</scope>
    <source>
        <strain evidence="2">Rsan-2018</strain>
    </source>
</reference>
<gene>
    <name evidence="2" type="ORF">HPB52_011364</name>
</gene>
<dbReference type="PANTHER" id="PTHR45823">
    <property type="entry name" value="T-SNARE COILED-COIL HOMOLOGY DOMAIN-CONTAINING PROTEIN"/>
    <property type="match status" value="1"/>
</dbReference>
<comment type="caution">
    <text evidence="2">The sequence shown here is derived from an EMBL/GenBank/DDBJ whole genome shotgun (WGS) entry which is preliminary data.</text>
</comment>
<dbReference type="Proteomes" id="UP000821837">
    <property type="component" value="Chromosome 3"/>
</dbReference>
<evidence type="ECO:0000256" key="1">
    <source>
        <dbReference type="SAM" id="MobiDB-lite"/>
    </source>
</evidence>
<accession>A0A9D4Q0I3</accession>
<dbReference type="PANTHER" id="PTHR45823:SF1">
    <property type="entry name" value="T-SNARE COILED-COIL HOMOLOGY DOMAIN-CONTAINING PROTEIN"/>
    <property type="match status" value="1"/>
</dbReference>
<dbReference type="AlphaFoldDB" id="A0A9D4Q0I3"/>
<proteinExistence type="predicted"/>
<evidence type="ECO:0000313" key="3">
    <source>
        <dbReference type="Proteomes" id="UP000821837"/>
    </source>
</evidence>
<keyword evidence="3" id="KW-1185">Reference proteome</keyword>
<sequence length="383" mass="41571">MLTRSKASAATAIVGGSAVNPMEDDTSSPAVRPAVPTTEGSLAEAAGAPVSSNIPPPHPVSLFRRSLMSGAHQLTLHTQAPGPVYLWQIAYKPWLHKVRPTEERSCKISRLALLLACYLENALAQRTSTADDVVADLAARVSVIEAQSIRQQPFLVQFESVATLNGCTVQDKAQVLVLQLRPAAAEYLEYIPQGIRSNYEALVPALESRFGDRHLLQLYLTQLKHVRQGRRDLQELAAHVDSSSRKAFSGCPTATMDLIAANAFVDAINNRNVQRFVRLARPIDVPSALAVALRQRYKNARKQLKIRTGGQPTRTCPPGPEILLLGYTSLQRCFAATTATTLDILLVTAWNVRVAAKLGCSCKVSLGKLQCGPPRAGPRMMTP</sequence>
<evidence type="ECO:0000313" key="2">
    <source>
        <dbReference type="EMBL" id="KAH7961702.1"/>
    </source>
</evidence>
<reference evidence="2" key="2">
    <citation type="submission" date="2021-09" db="EMBL/GenBank/DDBJ databases">
        <authorList>
            <person name="Jia N."/>
            <person name="Wang J."/>
            <person name="Shi W."/>
            <person name="Du L."/>
            <person name="Sun Y."/>
            <person name="Zhan W."/>
            <person name="Jiang J."/>
            <person name="Wang Q."/>
            <person name="Zhang B."/>
            <person name="Ji P."/>
            <person name="Sakyi L.B."/>
            <person name="Cui X."/>
            <person name="Yuan T."/>
            <person name="Jiang B."/>
            <person name="Yang W."/>
            <person name="Lam T.T.-Y."/>
            <person name="Chang Q."/>
            <person name="Ding S."/>
            <person name="Wang X."/>
            <person name="Zhu J."/>
            <person name="Ruan X."/>
            <person name="Zhao L."/>
            <person name="Wei J."/>
            <person name="Que T."/>
            <person name="Du C."/>
            <person name="Cheng J."/>
            <person name="Dai P."/>
            <person name="Han X."/>
            <person name="Huang E."/>
            <person name="Gao Y."/>
            <person name="Liu J."/>
            <person name="Shao H."/>
            <person name="Ye R."/>
            <person name="Li L."/>
            <person name="Wei W."/>
            <person name="Wang X."/>
            <person name="Wang C."/>
            <person name="Huo Q."/>
            <person name="Li W."/>
            <person name="Guo W."/>
            <person name="Chen H."/>
            <person name="Chen S."/>
            <person name="Zhou L."/>
            <person name="Zhou L."/>
            <person name="Ni X."/>
            <person name="Tian J."/>
            <person name="Zhou Y."/>
            <person name="Sheng Y."/>
            <person name="Liu T."/>
            <person name="Pan Y."/>
            <person name="Xia L."/>
            <person name="Li J."/>
            <person name="Zhao F."/>
            <person name="Cao W."/>
        </authorList>
    </citation>
    <scope>NUCLEOTIDE SEQUENCE</scope>
    <source>
        <strain evidence="2">Rsan-2018</strain>
        <tissue evidence="2">Larvae</tissue>
    </source>
</reference>